<reference evidence="18" key="5">
    <citation type="submission" date="2025-09" db="UniProtKB">
        <authorList>
            <consortium name="Ensembl"/>
        </authorList>
    </citation>
    <scope>IDENTIFICATION</scope>
</reference>
<dbReference type="Proteomes" id="UP000314986">
    <property type="component" value="Unassembled WGS sequence"/>
</dbReference>
<evidence type="ECO:0000256" key="11">
    <source>
        <dbReference type="ARBA" id="ARBA00023157"/>
    </source>
</evidence>
<dbReference type="GO" id="GO:0046872">
    <property type="term" value="F:metal ion binding"/>
    <property type="evidence" value="ECO:0007669"/>
    <property type="project" value="UniProtKB-UniRule"/>
</dbReference>
<keyword evidence="4 15" id="KW-0328">Glycosyltransferase</keyword>
<dbReference type="GO" id="GO:0003945">
    <property type="term" value="F:N-acetyllactosamine synthase activity"/>
    <property type="evidence" value="ECO:0007669"/>
    <property type="project" value="UniProtKB-EC"/>
</dbReference>
<evidence type="ECO:0000259" key="16">
    <source>
        <dbReference type="Pfam" id="PF02709"/>
    </source>
</evidence>
<dbReference type="GO" id="GO:0000139">
    <property type="term" value="C:Golgi membrane"/>
    <property type="evidence" value="ECO:0007669"/>
    <property type="project" value="UniProtKB-SubCell"/>
</dbReference>
<comment type="function">
    <text evidence="15">Responsible for the synthesis of complex-type N-linked oligosaccharides in many glycoproteins as well as the carbohydrate moieties of glycolipids.</text>
</comment>
<sequence>MMSRLWTLDRPCTLVLLALVQFAFVLFMYRRVFGDGLTEGYQPDASKWDYSRTRDVYTNLSFFTPNPNRKRLPFCAAVSPLLVGPLTISFQKIPNMNKIARKNPYVGAGGRYTPPHCQAQYKTAILIPHRNREPHLRHLLYYLHPFLQRQQLQYAIYVIHQTGNGTFNRAKLLNVGVREALKDEDWDCLFLHDVDLIPENDNNLYVCNDQYPKHVSSAMNKFKYRLPYRMYFGGVSALTPEQYLKMNGFPNTYWGWGGEDDDISARIYLSGMKIIRTPISLGHYKMIMHDMDKGNEKNEKRFDLLVKVSRSWKFDGMNSVEYKILKKEEFPLYTNITADIGIDPLNETVWEWTQHKTALNGILNVLCVDTIAGSPTQQGAK</sequence>
<dbReference type="Pfam" id="PF13733">
    <property type="entry name" value="Glyco_transf_7N"/>
    <property type="match status" value="1"/>
</dbReference>
<evidence type="ECO:0000256" key="10">
    <source>
        <dbReference type="ARBA" id="ARBA00023136"/>
    </source>
</evidence>
<reference evidence="19" key="3">
    <citation type="journal article" date="2014" name="Nature">
        <title>Elephant shark genome provides unique insights into gnathostome evolution.</title>
        <authorList>
            <consortium name="International Elephant Shark Genome Sequencing Consortium"/>
            <person name="Venkatesh B."/>
            <person name="Lee A.P."/>
            <person name="Ravi V."/>
            <person name="Maurya A.K."/>
            <person name="Lian M.M."/>
            <person name="Swann J.B."/>
            <person name="Ohta Y."/>
            <person name="Flajnik M.F."/>
            <person name="Sutoh Y."/>
            <person name="Kasahara M."/>
            <person name="Hoon S."/>
            <person name="Gangu V."/>
            <person name="Roy S.W."/>
            <person name="Irimia M."/>
            <person name="Korzh V."/>
            <person name="Kondrychyn I."/>
            <person name="Lim Z.W."/>
            <person name="Tay B.H."/>
            <person name="Tohari S."/>
            <person name="Kong K.W."/>
            <person name="Ho S."/>
            <person name="Lorente-Galdos B."/>
            <person name="Quilez J."/>
            <person name="Marques-Bonet T."/>
            <person name="Raney B.J."/>
            <person name="Ingham P.W."/>
            <person name="Tay A."/>
            <person name="Hillier L.W."/>
            <person name="Minx P."/>
            <person name="Boehm T."/>
            <person name="Wilson R.K."/>
            <person name="Brenner S."/>
            <person name="Warren W.C."/>
        </authorList>
    </citation>
    <scope>NUCLEOTIDE SEQUENCE [LARGE SCALE GENOMIC DNA]</scope>
</reference>
<dbReference type="Ensembl" id="ENSCMIT00000032514.1">
    <property type="protein sequence ID" value="ENSCMIP00000032027.1"/>
    <property type="gene ID" value="ENSCMIG00000013676.1"/>
</dbReference>
<feature type="domain" description="Galactosyltransferase C-terminal" evidence="16">
    <location>
        <begin position="213"/>
        <end position="290"/>
    </location>
</feature>
<evidence type="ECO:0000256" key="12">
    <source>
        <dbReference type="ARBA" id="ARBA00023180"/>
    </source>
</evidence>
<comment type="cofactor">
    <cofactor evidence="15">
        <name>Mn(2+)</name>
        <dbReference type="ChEBI" id="CHEBI:29035"/>
    </cofactor>
</comment>
<keyword evidence="6" id="KW-0812">Transmembrane</keyword>
<evidence type="ECO:0000313" key="19">
    <source>
        <dbReference type="Proteomes" id="UP000314986"/>
    </source>
</evidence>
<dbReference type="PRINTS" id="PR02050">
    <property type="entry name" value="B14GALTRFASE"/>
</dbReference>
<dbReference type="GO" id="GO:0005975">
    <property type="term" value="P:carbohydrate metabolic process"/>
    <property type="evidence" value="ECO:0007669"/>
    <property type="project" value="InterPro"/>
</dbReference>
<dbReference type="PANTHER" id="PTHR19300">
    <property type="entry name" value="BETA-1,4-GALACTOSYLTRANSFERASE"/>
    <property type="match status" value="1"/>
</dbReference>
<dbReference type="PANTHER" id="PTHR19300:SF42">
    <property type="entry name" value="BETA-1,4-GALACTOSYLTRANSFERASE"/>
    <property type="match status" value="1"/>
</dbReference>
<evidence type="ECO:0000256" key="7">
    <source>
        <dbReference type="ARBA" id="ARBA00022723"/>
    </source>
</evidence>
<evidence type="ECO:0000256" key="4">
    <source>
        <dbReference type="ARBA" id="ARBA00022676"/>
    </source>
</evidence>
<reference evidence="19" key="1">
    <citation type="journal article" date="2006" name="Science">
        <title>Ancient noncoding elements conserved in the human genome.</title>
        <authorList>
            <person name="Venkatesh B."/>
            <person name="Kirkness E.F."/>
            <person name="Loh Y.H."/>
            <person name="Halpern A.L."/>
            <person name="Lee A.P."/>
            <person name="Johnson J."/>
            <person name="Dandona N."/>
            <person name="Viswanathan L.D."/>
            <person name="Tay A."/>
            <person name="Venter J.C."/>
            <person name="Strausberg R.L."/>
            <person name="Brenner S."/>
        </authorList>
    </citation>
    <scope>NUCLEOTIDE SEQUENCE [LARGE SCALE GENOMIC DNA]</scope>
</reference>
<reference evidence="18" key="4">
    <citation type="submission" date="2025-08" db="UniProtKB">
        <authorList>
            <consortium name="Ensembl"/>
        </authorList>
    </citation>
    <scope>IDENTIFICATION</scope>
</reference>
<comment type="similarity">
    <text evidence="3 15">Belongs to the glycosyltransferase 7 family.</text>
</comment>
<keyword evidence="11" id="KW-1015">Disulfide bond</keyword>
<feature type="domain" description="Galactosyltransferase N-terminal" evidence="17">
    <location>
        <begin position="75"/>
        <end position="208"/>
    </location>
</feature>
<comment type="subcellular location">
    <subcellularLocation>
        <location evidence="1 15">Golgi apparatus membrane</location>
        <topology evidence="1 15">Single-pass type II membrane protein</topology>
    </subcellularLocation>
</comment>
<evidence type="ECO:0000256" key="3">
    <source>
        <dbReference type="ARBA" id="ARBA00005735"/>
    </source>
</evidence>
<keyword evidence="13 15" id="KW-0464">Manganese</keyword>
<dbReference type="InterPro" id="IPR029044">
    <property type="entry name" value="Nucleotide-diphossugar_trans"/>
</dbReference>
<dbReference type="InterPro" id="IPR003859">
    <property type="entry name" value="Galactosyl_T"/>
</dbReference>
<keyword evidence="5 15" id="KW-0808">Transferase</keyword>
<dbReference type="AlphaFoldDB" id="A0A4W3IRR4"/>
<dbReference type="Gene3D" id="3.90.550.10">
    <property type="entry name" value="Spore Coat Polysaccharide Biosynthesis Protein SpsA, Chain A"/>
    <property type="match status" value="1"/>
</dbReference>
<dbReference type="CDD" id="cd00899">
    <property type="entry name" value="b4GalT"/>
    <property type="match status" value="1"/>
</dbReference>
<dbReference type="UniPathway" id="UPA00378"/>
<dbReference type="GO" id="GO:0032580">
    <property type="term" value="C:Golgi cisterna membrane"/>
    <property type="evidence" value="ECO:0007669"/>
    <property type="project" value="UniProtKB-UniRule"/>
</dbReference>
<proteinExistence type="inferred from homology"/>
<evidence type="ECO:0000256" key="5">
    <source>
        <dbReference type="ARBA" id="ARBA00022679"/>
    </source>
</evidence>
<keyword evidence="10" id="KW-0472">Membrane</keyword>
<dbReference type="FunFam" id="3.90.550.10:FF:000028">
    <property type="entry name" value="beta-1,4-galactosyltransferase 1"/>
    <property type="match status" value="1"/>
</dbReference>
<dbReference type="STRING" id="7868.ENSCMIP00000032027"/>
<dbReference type="GeneTree" id="ENSGT00940000158549"/>
<dbReference type="InterPro" id="IPR027791">
    <property type="entry name" value="Galactosyl_T_C"/>
</dbReference>
<dbReference type="InParanoid" id="A0A4W3IRR4"/>
<keyword evidence="9" id="KW-1133">Transmembrane helix</keyword>
<evidence type="ECO:0000259" key="17">
    <source>
        <dbReference type="Pfam" id="PF13733"/>
    </source>
</evidence>
<evidence type="ECO:0000256" key="2">
    <source>
        <dbReference type="ARBA" id="ARBA00004922"/>
    </source>
</evidence>
<dbReference type="OMA" id="GTIDIDX"/>
<evidence type="ECO:0000256" key="15">
    <source>
        <dbReference type="RuleBase" id="RU368121"/>
    </source>
</evidence>
<dbReference type="EC" id="2.4.1.-" evidence="15"/>
<reference evidence="19" key="2">
    <citation type="journal article" date="2007" name="PLoS Biol.">
        <title>Survey sequencing and comparative analysis of the elephant shark (Callorhinchus milii) genome.</title>
        <authorList>
            <person name="Venkatesh B."/>
            <person name="Kirkness E.F."/>
            <person name="Loh Y.H."/>
            <person name="Halpern A.L."/>
            <person name="Lee A.P."/>
            <person name="Johnson J."/>
            <person name="Dandona N."/>
            <person name="Viswanathan L.D."/>
            <person name="Tay A."/>
            <person name="Venter J.C."/>
            <person name="Strausberg R.L."/>
            <person name="Brenner S."/>
        </authorList>
    </citation>
    <scope>NUCLEOTIDE SEQUENCE [LARGE SCALE GENOMIC DNA]</scope>
</reference>
<evidence type="ECO:0000256" key="9">
    <source>
        <dbReference type="ARBA" id="ARBA00022989"/>
    </source>
</evidence>
<evidence type="ECO:0000256" key="6">
    <source>
        <dbReference type="ARBA" id="ARBA00022692"/>
    </source>
</evidence>
<protein>
    <recommendedName>
        <fullName evidence="15">Beta-1,4-galactosyltransferase</fullName>
        <shortName evidence="15">Beta-1,4-GalTase</shortName>
        <ecNumber evidence="15">2.4.1.-</ecNumber>
    </recommendedName>
</protein>
<keyword evidence="15" id="KW-0333">Golgi apparatus</keyword>
<name>A0A4W3IRR4_CALMI</name>
<evidence type="ECO:0000256" key="14">
    <source>
        <dbReference type="ARBA" id="ARBA00049413"/>
    </source>
</evidence>
<dbReference type="SUPFAM" id="SSF53448">
    <property type="entry name" value="Nucleotide-diphospho-sugar transferases"/>
    <property type="match status" value="1"/>
</dbReference>
<accession>A0A4W3IRR4</accession>
<keyword evidence="8 15" id="KW-0735">Signal-anchor</keyword>
<evidence type="ECO:0000256" key="13">
    <source>
        <dbReference type="ARBA" id="ARBA00023211"/>
    </source>
</evidence>
<dbReference type="Pfam" id="PF02709">
    <property type="entry name" value="Glyco_transf_7C"/>
    <property type="match status" value="1"/>
</dbReference>
<keyword evidence="19" id="KW-1185">Reference proteome</keyword>
<comment type="pathway">
    <text evidence="2 15">Protein modification; protein glycosylation.</text>
</comment>
<organism evidence="18 19">
    <name type="scientific">Callorhinchus milii</name>
    <name type="common">Ghost shark</name>
    <dbReference type="NCBI Taxonomy" id="7868"/>
    <lineage>
        <taxon>Eukaryota</taxon>
        <taxon>Metazoa</taxon>
        <taxon>Chordata</taxon>
        <taxon>Craniata</taxon>
        <taxon>Vertebrata</taxon>
        <taxon>Chondrichthyes</taxon>
        <taxon>Holocephali</taxon>
        <taxon>Chimaeriformes</taxon>
        <taxon>Callorhinchidae</taxon>
        <taxon>Callorhinchus</taxon>
    </lineage>
</organism>
<evidence type="ECO:0000256" key="8">
    <source>
        <dbReference type="ARBA" id="ARBA00022968"/>
    </source>
</evidence>
<evidence type="ECO:0000313" key="18">
    <source>
        <dbReference type="Ensembl" id="ENSCMIP00000032027.1"/>
    </source>
</evidence>
<keyword evidence="12 15" id="KW-0325">Glycoprotein</keyword>
<gene>
    <name evidence="18" type="primary">LOC103184325</name>
</gene>
<keyword evidence="7 15" id="KW-0479">Metal-binding</keyword>
<evidence type="ECO:0000256" key="1">
    <source>
        <dbReference type="ARBA" id="ARBA00004323"/>
    </source>
</evidence>
<dbReference type="InterPro" id="IPR027995">
    <property type="entry name" value="Galactosyl_T_N"/>
</dbReference>
<comment type="catalytic activity">
    <reaction evidence="14">
        <text>N-acetyl-D-glucosamine + UDP-alpha-D-galactose = beta-D-galactosyl-(1-&gt;4)-N-acetyl-D-glucosamine + UDP + H(+)</text>
        <dbReference type="Rhea" id="RHEA:17745"/>
        <dbReference type="ChEBI" id="CHEBI:15378"/>
        <dbReference type="ChEBI" id="CHEBI:58223"/>
        <dbReference type="ChEBI" id="CHEBI:60152"/>
        <dbReference type="ChEBI" id="CHEBI:66914"/>
        <dbReference type="ChEBI" id="CHEBI:506227"/>
        <dbReference type="EC" id="2.4.1.90"/>
    </reaction>
    <physiologicalReaction direction="left-to-right" evidence="14">
        <dbReference type="Rhea" id="RHEA:17746"/>
    </physiologicalReaction>
</comment>